<keyword evidence="2" id="KW-0812">Transmembrane</keyword>
<evidence type="ECO:0000313" key="4">
    <source>
        <dbReference type="EMBL" id="KAL1504673.1"/>
    </source>
</evidence>
<feature type="transmembrane region" description="Helical" evidence="2">
    <location>
        <begin position="63"/>
        <end position="83"/>
    </location>
</feature>
<proteinExistence type="predicted"/>
<dbReference type="PANTHER" id="PTHR14879">
    <property type="entry name" value="CASPASE REGULATOR, RING FINGER DOMAIN-CONTAINING"/>
    <property type="match status" value="1"/>
</dbReference>
<dbReference type="InterPro" id="IPR013083">
    <property type="entry name" value="Znf_RING/FYVE/PHD"/>
</dbReference>
<dbReference type="Gene3D" id="3.30.40.10">
    <property type="entry name" value="Zinc/RING finger domain, C3HC4 (zinc finger)"/>
    <property type="match status" value="1"/>
</dbReference>
<dbReference type="Proteomes" id="UP001515480">
    <property type="component" value="Unassembled WGS sequence"/>
</dbReference>
<dbReference type="PROSITE" id="PS50089">
    <property type="entry name" value="ZF_RING_2"/>
    <property type="match status" value="1"/>
</dbReference>
<sequence>MCELYTHCQTIPLPDSPYCGEQKGIYYCASHCSCLNCTGVITCDQCDSGYHGPNCMESLSPTVWLAVILTVGTMLVLFIAWGFRCRGNDETEMLDVVGGGPAQRDPRAPLLREQIDRVIHNANPPSVRATSCTCNSDASCATDGGAPAMEPVRKCVVCLSRPPQVVVIPCGHACCCRKCSRQLDNCPMCRVEIQATQRFYL</sequence>
<keyword evidence="2" id="KW-0472">Membrane</keyword>
<dbReference type="InterPro" id="IPR051728">
    <property type="entry name" value="RING-FYVE_E3_ubiquitin-ligase"/>
</dbReference>
<dbReference type="EMBL" id="JBGBPQ010000019">
    <property type="protein sequence ID" value="KAL1504673.1"/>
    <property type="molecule type" value="Genomic_DNA"/>
</dbReference>
<protein>
    <recommendedName>
        <fullName evidence="3">RING-type domain-containing protein</fullName>
    </recommendedName>
</protein>
<accession>A0AB34ITL6</accession>
<gene>
    <name evidence="4" type="ORF">AB1Y20_008453</name>
</gene>
<comment type="caution">
    <text evidence="4">The sequence shown here is derived from an EMBL/GenBank/DDBJ whole genome shotgun (WGS) entry which is preliminary data.</text>
</comment>
<dbReference type="AlphaFoldDB" id="A0AB34ITL6"/>
<dbReference type="GO" id="GO:0008270">
    <property type="term" value="F:zinc ion binding"/>
    <property type="evidence" value="ECO:0007669"/>
    <property type="project" value="UniProtKB-KW"/>
</dbReference>
<keyword evidence="1" id="KW-0862">Zinc</keyword>
<reference evidence="4 5" key="1">
    <citation type="journal article" date="2024" name="Science">
        <title>Giant polyketide synthase enzymes in the biosynthesis of giant marine polyether toxins.</title>
        <authorList>
            <person name="Fallon T.R."/>
            <person name="Shende V.V."/>
            <person name="Wierzbicki I.H."/>
            <person name="Pendleton A.L."/>
            <person name="Watervoot N.F."/>
            <person name="Auber R.P."/>
            <person name="Gonzalez D.J."/>
            <person name="Wisecaver J.H."/>
            <person name="Moore B.S."/>
        </authorList>
    </citation>
    <scope>NUCLEOTIDE SEQUENCE [LARGE SCALE GENOMIC DNA]</scope>
    <source>
        <strain evidence="4 5">12B1</strain>
    </source>
</reference>
<dbReference type="SUPFAM" id="SSF57850">
    <property type="entry name" value="RING/U-box"/>
    <property type="match status" value="1"/>
</dbReference>
<dbReference type="PANTHER" id="PTHR14879:SF5">
    <property type="entry name" value="RING-TYPE DOMAIN-CONTAINING PROTEIN"/>
    <property type="match status" value="1"/>
</dbReference>
<keyword evidence="1" id="KW-0479">Metal-binding</keyword>
<dbReference type="InterPro" id="IPR001841">
    <property type="entry name" value="Znf_RING"/>
</dbReference>
<dbReference type="SMART" id="SM00184">
    <property type="entry name" value="RING"/>
    <property type="match status" value="1"/>
</dbReference>
<name>A0AB34ITL6_PRYPA</name>
<evidence type="ECO:0000256" key="1">
    <source>
        <dbReference type="PROSITE-ProRule" id="PRU00175"/>
    </source>
</evidence>
<evidence type="ECO:0000256" key="2">
    <source>
        <dbReference type="SAM" id="Phobius"/>
    </source>
</evidence>
<keyword evidence="1" id="KW-0863">Zinc-finger</keyword>
<evidence type="ECO:0000313" key="5">
    <source>
        <dbReference type="Proteomes" id="UP001515480"/>
    </source>
</evidence>
<keyword evidence="2" id="KW-1133">Transmembrane helix</keyword>
<keyword evidence="5" id="KW-1185">Reference proteome</keyword>
<evidence type="ECO:0000259" key="3">
    <source>
        <dbReference type="PROSITE" id="PS50089"/>
    </source>
</evidence>
<organism evidence="4 5">
    <name type="scientific">Prymnesium parvum</name>
    <name type="common">Toxic golden alga</name>
    <dbReference type="NCBI Taxonomy" id="97485"/>
    <lineage>
        <taxon>Eukaryota</taxon>
        <taxon>Haptista</taxon>
        <taxon>Haptophyta</taxon>
        <taxon>Prymnesiophyceae</taxon>
        <taxon>Prymnesiales</taxon>
        <taxon>Prymnesiaceae</taxon>
        <taxon>Prymnesium</taxon>
    </lineage>
</organism>
<feature type="domain" description="RING-type" evidence="3">
    <location>
        <begin position="155"/>
        <end position="190"/>
    </location>
</feature>
<dbReference type="Pfam" id="PF13920">
    <property type="entry name" value="zf-C3HC4_3"/>
    <property type="match status" value="1"/>
</dbReference>